<dbReference type="Pfam" id="PF00498">
    <property type="entry name" value="FHA"/>
    <property type="match status" value="1"/>
</dbReference>
<sequence>MSYVCPNGHDSTAADFCDTCGAKIDAAAQGLVPEAAQEATPEASAPAAPTSLACPNCATENVPESLFCEACGYDFTTGAMPRGSEPEGESESAGEAAPGGESEQLGEPAAGGIPAAVAAPAPTATGAGVPPAIALEWVAEVWIDPDWYAVQEADEPMPSAGLPVVVPLLVRSALIGRVSASKHIVPDIDCTSDSGVSRRHAQLTTDGTRWFVEDLGSSNGTFVGDAGDALPDDPIDVGPKQELGDDDRIYVGAWTRIVVREATDEEKAAAAAG</sequence>
<dbReference type="InterPro" id="IPR008984">
    <property type="entry name" value="SMAD_FHA_dom_sf"/>
</dbReference>
<comment type="caution">
    <text evidence="4">The sequence shown here is derived from an EMBL/GenBank/DDBJ whole genome shotgun (WGS) entry which is preliminary data.</text>
</comment>
<name>A0A935CCA7_9MICO</name>
<proteinExistence type="predicted"/>
<evidence type="ECO:0000256" key="2">
    <source>
        <dbReference type="SAM" id="MobiDB-lite"/>
    </source>
</evidence>
<dbReference type="Proteomes" id="UP000718281">
    <property type="component" value="Unassembled WGS sequence"/>
</dbReference>
<feature type="domain" description="FHA" evidence="3">
    <location>
        <begin position="173"/>
        <end position="223"/>
    </location>
</feature>
<dbReference type="InterPro" id="IPR050923">
    <property type="entry name" value="Cell_Proc_Reg/RNA_Proc"/>
</dbReference>
<dbReference type="SMART" id="SM00240">
    <property type="entry name" value="FHA"/>
    <property type="match status" value="1"/>
</dbReference>
<evidence type="ECO:0000313" key="5">
    <source>
        <dbReference type="EMBL" id="MBK7273643.1"/>
    </source>
</evidence>
<dbReference type="InterPro" id="IPR000253">
    <property type="entry name" value="FHA_dom"/>
</dbReference>
<protein>
    <submittedName>
        <fullName evidence="4">FHA domain-containing protein</fullName>
    </submittedName>
</protein>
<gene>
    <name evidence="4" type="ORF">IPF40_01320</name>
    <name evidence="5" type="ORF">IPI13_10935</name>
</gene>
<dbReference type="AlphaFoldDB" id="A0A935CCA7"/>
<dbReference type="EMBL" id="JADJIB010000004">
    <property type="protein sequence ID" value="MBK7273643.1"/>
    <property type="molecule type" value="Genomic_DNA"/>
</dbReference>
<evidence type="ECO:0000313" key="7">
    <source>
        <dbReference type="Proteomes" id="UP000726105"/>
    </source>
</evidence>
<feature type="region of interest" description="Disordered" evidence="2">
    <location>
        <begin position="79"/>
        <end position="109"/>
    </location>
</feature>
<organism evidence="4 6">
    <name type="scientific">Candidatus Phosphoribacter hodrii</name>
    <dbReference type="NCBI Taxonomy" id="2953743"/>
    <lineage>
        <taxon>Bacteria</taxon>
        <taxon>Bacillati</taxon>
        <taxon>Actinomycetota</taxon>
        <taxon>Actinomycetes</taxon>
        <taxon>Micrococcales</taxon>
        <taxon>Dermatophilaceae</taxon>
        <taxon>Candidatus Phosphoribacter</taxon>
    </lineage>
</organism>
<keyword evidence="1" id="KW-0597">Phosphoprotein</keyword>
<accession>A0A935CCA7</accession>
<dbReference type="SUPFAM" id="SSF49879">
    <property type="entry name" value="SMAD/FHA domain"/>
    <property type="match status" value="1"/>
</dbReference>
<dbReference type="CDD" id="cd00060">
    <property type="entry name" value="FHA"/>
    <property type="match status" value="1"/>
</dbReference>
<dbReference type="PROSITE" id="PS50006">
    <property type="entry name" value="FHA_DOMAIN"/>
    <property type="match status" value="1"/>
</dbReference>
<evidence type="ECO:0000259" key="3">
    <source>
        <dbReference type="PROSITE" id="PS50006"/>
    </source>
</evidence>
<dbReference type="Gene3D" id="2.60.200.20">
    <property type="match status" value="1"/>
</dbReference>
<feature type="compositionally biased region" description="Low complexity" evidence="2">
    <location>
        <begin position="93"/>
        <end position="109"/>
    </location>
</feature>
<evidence type="ECO:0000313" key="4">
    <source>
        <dbReference type="EMBL" id="MBK6299733.1"/>
    </source>
</evidence>
<evidence type="ECO:0000256" key="1">
    <source>
        <dbReference type="ARBA" id="ARBA00022553"/>
    </source>
</evidence>
<reference evidence="6 7" key="1">
    <citation type="submission" date="2020-10" db="EMBL/GenBank/DDBJ databases">
        <title>Connecting structure to function with the recovery of over 1000 high-quality activated sludge metagenome-assembled genomes encoding full-length rRNA genes using long-read sequencing.</title>
        <authorList>
            <person name="Singleton C.M."/>
            <person name="Petriglieri F."/>
            <person name="Kristensen J.M."/>
            <person name="Kirkegaard R.H."/>
            <person name="Michaelsen T.Y."/>
            <person name="Andersen M.H."/>
            <person name="Karst S.M."/>
            <person name="Dueholm M.S."/>
            <person name="Nielsen P.H."/>
            <person name="Albertsen M."/>
        </authorList>
    </citation>
    <scope>NUCLEOTIDE SEQUENCE [LARGE SCALE GENOMIC DNA]</scope>
    <source>
        <strain evidence="4">AalE_18-Q3-R2-46_BAT3C.188</strain>
        <strain evidence="5">Ega_18-Q3-R5-49_MAXAC.001</strain>
    </source>
</reference>
<dbReference type="Proteomes" id="UP000726105">
    <property type="component" value="Unassembled WGS sequence"/>
</dbReference>
<evidence type="ECO:0000313" key="6">
    <source>
        <dbReference type="Proteomes" id="UP000718281"/>
    </source>
</evidence>
<dbReference type="PANTHER" id="PTHR23308">
    <property type="entry name" value="NUCLEAR INHIBITOR OF PROTEIN PHOSPHATASE-1"/>
    <property type="match status" value="1"/>
</dbReference>
<dbReference type="EMBL" id="JADIXZ010000001">
    <property type="protein sequence ID" value="MBK6299733.1"/>
    <property type="molecule type" value="Genomic_DNA"/>
</dbReference>